<dbReference type="InterPro" id="IPR025858">
    <property type="entry name" value="YjbE"/>
</dbReference>
<name>A0A1W6B3E6_9GAMM</name>
<keyword evidence="2" id="KW-0732">Signal</keyword>
<feature type="signal peptide" evidence="2">
    <location>
        <begin position="1"/>
        <end position="20"/>
    </location>
</feature>
<keyword evidence="4" id="KW-1185">Reference proteome</keyword>
<evidence type="ECO:0000313" key="3">
    <source>
        <dbReference type="EMBL" id="ARJ41608.1"/>
    </source>
</evidence>
<sequence>MNKIMLICSLALFISGYVMANEPTGGVAAGAQATTEAKGASDAEGVAVVGALLGLALATAGGGDGSSTATTTTTSTIPH</sequence>
<feature type="chain" id="PRO_5012484289" description="Exopolysaccharide production protein YjbE" evidence="2">
    <location>
        <begin position="21"/>
        <end position="79"/>
    </location>
</feature>
<evidence type="ECO:0008006" key="5">
    <source>
        <dbReference type="Google" id="ProtNLM"/>
    </source>
</evidence>
<gene>
    <name evidence="3" type="ORF">B1H58_05985</name>
</gene>
<feature type="compositionally biased region" description="Low complexity" evidence="1">
    <location>
        <begin position="66"/>
        <end position="79"/>
    </location>
</feature>
<dbReference type="RefSeq" id="WP_085068584.1">
    <property type="nucleotide sequence ID" value="NZ_CP019706.1"/>
</dbReference>
<proteinExistence type="predicted"/>
<protein>
    <recommendedName>
        <fullName evidence="5">Exopolysaccharide production protein YjbE</fullName>
    </recommendedName>
</protein>
<dbReference type="KEGG" id="palh:B1H58_05985"/>
<organism evidence="3 4">
    <name type="scientific">Pantoea alhagi</name>
    <dbReference type="NCBI Taxonomy" id="1891675"/>
    <lineage>
        <taxon>Bacteria</taxon>
        <taxon>Pseudomonadati</taxon>
        <taxon>Pseudomonadota</taxon>
        <taxon>Gammaproteobacteria</taxon>
        <taxon>Enterobacterales</taxon>
        <taxon>Erwiniaceae</taxon>
        <taxon>Pantoea</taxon>
    </lineage>
</organism>
<dbReference type="Pfam" id="PF11106">
    <property type="entry name" value="YjbE"/>
    <property type="match status" value="1"/>
</dbReference>
<evidence type="ECO:0000313" key="4">
    <source>
        <dbReference type="Proteomes" id="UP000192900"/>
    </source>
</evidence>
<accession>A0A1W6B3E6</accession>
<evidence type="ECO:0000256" key="1">
    <source>
        <dbReference type="SAM" id="MobiDB-lite"/>
    </source>
</evidence>
<dbReference type="EMBL" id="CP019706">
    <property type="protein sequence ID" value="ARJ41608.1"/>
    <property type="molecule type" value="Genomic_DNA"/>
</dbReference>
<reference evidence="3 4" key="1">
    <citation type="submission" date="2017-02" db="EMBL/GenBank/DDBJ databases">
        <title>Complete genome sequence of the drought resistance-promoting endophyte Pantoea alhagi LTYR-11Z.</title>
        <authorList>
            <person name="Zhang L."/>
        </authorList>
    </citation>
    <scope>NUCLEOTIDE SEQUENCE [LARGE SCALE GENOMIC DNA]</scope>
    <source>
        <strain evidence="3 4">LTYR-11Z</strain>
    </source>
</reference>
<dbReference type="Proteomes" id="UP000192900">
    <property type="component" value="Chromosome"/>
</dbReference>
<feature type="region of interest" description="Disordered" evidence="1">
    <location>
        <begin position="60"/>
        <end position="79"/>
    </location>
</feature>
<dbReference type="AlphaFoldDB" id="A0A1W6B3E6"/>
<evidence type="ECO:0000256" key="2">
    <source>
        <dbReference type="SAM" id="SignalP"/>
    </source>
</evidence>